<accession>A0A364NR38</accession>
<dbReference type="InterPro" id="IPR004776">
    <property type="entry name" value="Mem_transp_PIN-like"/>
</dbReference>
<feature type="transmembrane region" description="Helical" evidence="7">
    <location>
        <begin position="6"/>
        <end position="26"/>
    </location>
</feature>
<evidence type="ECO:0000256" key="7">
    <source>
        <dbReference type="SAM" id="Phobius"/>
    </source>
</evidence>
<keyword evidence="9" id="KW-1185">Reference proteome</keyword>
<organism evidence="8 9">
    <name type="scientific">Nitrincola tibetensis</name>
    <dbReference type="NCBI Taxonomy" id="2219697"/>
    <lineage>
        <taxon>Bacteria</taxon>
        <taxon>Pseudomonadati</taxon>
        <taxon>Pseudomonadota</taxon>
        <taxon>Gammaproteobacteria</taxon>
        <taxon>Oceanospirillales</taxon>
        <taxon>Oceanospirillaceae</taxon>
        <taxon>Nitrincola</taxon>
    </lineage>
</organism>
<dbReference type="RefSeq" id="WP_112156541.1">
    <property type="nucleotide sequence ID" value="NZ_QKRX01000001.1"/>
</dbReference>
<evidence type="ECO:0000313" key="8">
    <source>
        <dbReference type="EMBL" id="RAU19546.1"/>
    </source>
</evidence>
<dbReference type="Pfam" id="PF03547">
    <property type="entry name" value="Mem_trans"/>
    <property type="match status" value="1"/>
</dbReference>
<evidence type="ECO:0000256" key="4">
    <source>
        <dbReference type="ARBA" id="ARBA00022692"/>
    </source>
</evidence>
<keyword evidence="6 7" id="KW-0472">Membrane</keyword>
<keyword evidence="4 7" id="KW-0812">Transmembrane</keyword>
<comment type="subcellular location">
    <subcellularLocation>
        <location evidence="1">Membrane</location>
        <topology evidence="1">Multi-pass membrane protein</topology>
    </subcellularLocation>
</comment>
<evidence type="ECO:0000256" key="5">
    <source>
        <dbReference type="ARBA" id="ARBA00022989"/>
    </source>
</evidence>
<dbReference type="PANTHER" id="PTHR36838">
    <property type="entry name" value="AUXIN EFFLUX CARRIER FAMILY PROTEIN"/>
    <property type="match status" value="1"/>
</dbReference>
<evidence type="ECO:0000256" key="2">
    <source>
        <dbReference type="ARBA" id="ARBA00022448"/>
    </source>
</evidence>
<dbReference type="Proteomes" id="UP000250744">
    <property type="component" value="Unassembled WGS sequence"/>
</dbReference>
<feature type="transmembrane region" description="Helical" evidence="7">
    <location>
        <begin position="171"/>
        <end position="195"/>
    </location>
</feature>
<comment type="caution">
    <text evidence="8">The sequence shown here is derived from an EMBL/GenBank/DDBJ whole genome shotgun (WGS) entry which is preliminary data.</text>
</comment>
<dbReference type="PANTHER" id="PTHR36838:SF1">
    <property type="entry name" value="SLR1864 PROTEIN"/>
    <property type="match status" value="1"/>
</dbReference>
<feature type="transmembrane region" description="Helical" evidence="7">
    <location>
        <begin position="201"/>
        <end position="223"/>
    </location>
</feature>
<dbReference type="OrthoDB" id="9810457at2"/>
<dbReference type="AlphaFoldDB" id="A0A364NR38"/>
<proteinExistence type="predicted"/>
<keyword evidence="5 7" id="KW-1133">Transmembrane helix</keyword>
<keyword evidence="3" id="KW-1003">Cell membrane</keyword>
<feature type="transmembrane region" description="Helical" evidence="7">
    <location>
        <begin position="38"/>
        <end position="57"/>
    </location>
</feature>
<evidence type="ECO:0000313" key="9">
    <source>
        <dbReference type="Proteomes" id="UP000250744"/>
    </source>
</evidence>
<evidence type="ECO:0000256" key="6">
    <source>
        <dbReference type="ARBA" id="ARBA00023136"/>
    </source>
</evidence>
<name>A0A364NR38_9GAMM</name>
<evidence type="ECO:0000256" key="3">
    <source>
        <dbReference type="ARBA" id="ARBA00022475"/>
    </source>
</evidence>
<dbReference type="GO" id="GO:0055085">
    <property type="term" value="P:transmembrane transport"/>
    <property type="evidence" value="ECO:0007669"/>
    <property type="project" value="InterPro"/>
</dbReference>
<sequence>MQAVLNITAPIFFIIFLGYVSVRYRLIPKEMLPGLSRFVLYVALPALIFIKVSSMPIDQLFYPAYLIIYGVGSICALFTGVLISRYVFKDTLGVSGVRGMGSALSNSSFIGFPILLQFFDHAPTQAFAMTVMIENILILPIALIFVEYAFGRSEQASIKAQWQGILKRVSTNPIIISVFAGVFFSVLGLSLPAFMDVGLNLLASGAAAAALIVIGGSLVGVSIKGSYSRIGSVSLAKLVIHPLWVLVLIQFFPSMPNDLKMAAILFAAMPMFSIYPILGGEYGQREFCASALLVTTLFSFISVSALIHIYS</sequence>
<feature type="transmembrane region" description="Helical" evidence="7">
    <location>
        <begin position="125"/>
        <end position="150"/>
    </location>
</feature>
<feature type="transmembrane region" description="Helical" evidence="7">
    <location>
        <begin position="259"/>
        <end position="278"/>
    </location>
</feature>
<dbReference type="EMBL" id="QKRX01000001">
    <property type="protein sequence ID" value="RAU19546.1"/>
    <property type="molecule type" value="Genomic_DNA"/>
</dbReference>
<feature type="transmembrane region" description="Helical" evidence="7">
    <location>
        <begin position="63"/>
        <end position="88"/>
    </location>
</feature>
<protein>
    <submittedName>
        <fullName evidence="8">AEC family transporter</fullName>
    </submittedName>
</protein>
<feature type="transmembrane region" description="Helical" evidence="7">
    <location>
        <begin position="235"/>
        <end position="253"/>
    </location>
</feature>
<reference evidence="8 9" key="1">
    <citation type="submission" date="2018-06" db="EMBL/GenBank/DDBJ databases">
        <title>Nitrincola tibetense sp. nov., isolated from Lake XuguoCo on Tibetan Plateau.</title>
        <authorList>
            <person name="Xing P."/>
        </authorList>
    </citation>
    <scope>NUCLEOTIDE SEQUENCE [LARGE SCALE GENOMIC DNA]</scope>
    <source>
        <strain evidence="9">xg18</strain>
    </source>
</reference>
<keyword evidence="2" id="KW-0813">Transport</keyword>
<dbReference type="GO" id="GO:0016020">
    <property type="term" value="C:membrane"/>
    <property type="evidence" value="ECO:0007669"/>
    <property type="project" value="UniProtKB-SubCell"/>
</dbReference>
<gene>
    <name evidence="8" type="ORF">DN062_00180</name>
</gene>
<feature type="transmembrane region" description="Helical" evidence="7">
    <location>
        <begin position="290"/>
        <end position="310"/>
    </location>
</feature>
<feature type="transmembrane region" description="Helical" evidence="7">
    <location>
        <begin position="100"/>
        <end position="119"/>
    </location>
</feature>
<evidence type="ECO:0000256" key="1">
    <source>
        <dbReference type="ARBA" id="ARBA00004141"/>
    </source>
</evidence>